<keyword evidence="2" id="KW-1185">Reference proteome</keyword>
<proteinExistence type="predicted"/>
<accession>A0A8X6RBT0</accession>
<evidence type="ECO:0000313" key="1">
    <source>
        <dbReference type="EMBL" id="GFX87480.1"/>
    </source>
</evidence>
<sequence>MNCLTAYQTLPWPVRFLSNRACLGYDGKGLSATDQVILNYGQETKTKPELALPSPNFYTTPMGGCLSLDIFNMHRLSVHGGTSAVLSSN</sequence>
<dbReference type="AlphaFoldDB" id="A0A8X6RBT0"/>
<comment type="caution">
    <text evidence="1">The sequence shown here is derived from an EMBL/GenBank/DDBJ whole genome shotgun (WGS) entry which is preliminary data.</text>
</comment>
<organism evidence="1 2">
    <name type="scientific">Trichonephila clavipes</name>
    <name type="common">Golden silk orbweaver</name>
    <name type="synonym">Nephila clavipes</name>
    <dbReference type="NCBI Taxonomy" id="2585209"/>
    <lineage>
        <taxon>Eukaryota</taxon>
        <taxon>Metazoa</taxon>
        <taxon>Ecdysozoa</taxon>
        <taxon>Arthropoda</taxon>
        <taxon>Chelicerata</taxon>
        <taxon>Arachnida</taxon>
        <taxon>Araneae</taxon>
        <taxon>Araneomorphae</taxon>
        <taxon>Entelegynae</taxon>
        <taxon>Araneoidea</taxon>
        <taxon>Nephilidae</taxon>
        <taxon>Trichonephila</taxon>
    </lineage>
</organism>
<protein>
    <submittedName>
        <fullName evidence="1">Uncharacterized protein</fullName>
    </submittedName>
</protein>
<gene>
    <name evidence="1" type="ORF">TNCV_1330151</name>
</gene>
<evidence type="ECO:0000313" key="2">
    <source>
        <dbReference type="Proteomes" id="UP000887159"/>
    </source>
</evidence>
<reference evidence="1" key="1">
    <citation type="submission" date="2020-08" db="EMBL/GenBank/DDBJ databases">
        <title>Multicomponent nature underlies the extraordinary mechanical properties of spider dragline silk.</title>
        <authorList>
            <person name="Kono N."/>
            <person name="Nakamura H."/>
            <person name="Mori M."/>
            <person name="Yoshida Y."/>
            <person name="Ohtoshi R."/>
            <person name="Malay A.D."/>
            <person name="Moran D.A.P."/>
            <person name="Tomita M."/>
            <person name="Numata K."/>
            <person name="Arakawa K."/>
        </authorList>
    </citation>
    <scope>NUCLEOTIDE SEQUENCE</scope>
</reference>
<dbReference type="EMBL" id="BMAU01021035">
    <property type="protein sequence ID" value="GFX87480.1"/>
    <property type="molecule type" value="Genomic_DNA"/>
</dbReference>
<name>A0A8X6RBT0_TRICX</name>
<dbReference type="Proteomes" id="UP000887159">
    <property type="component" value="Unassembled WGS sequence"/>
</dbReference>